<organism evidence="1 2">
    <name type="scientific">Mycena venus</name>
    <dbReference type="NCBI Taxonomy" id="2733690"/>
    <lineage>
        <taxon>Eukaryota</taxon>
        <taxon>Fungi</taxon>
        <taxon>Dikarya</taxon>
        <taxon>Basidiomycota</taxon>
        <taxon>Agaricomycotina</taxon>
        <taxon>Agaricomycetes</taxon>
        <taxon>Agaricomycetidae</taxon>
        <taxon>Agaricales</taxon>
        <taxon>Marasmiineae</taxon>
        <taxon>Mycenaceae</taxon>
        <taxon>Mycena</taxon>
    </lineage>
</organism>
<sequence length="87" mass="10355">MKFADNGHLKATEFVLRFANWPFYTIEAPVSPKLWDFNFPLEPRYPEYAHLTLAEAPTDNDRISIFWQPKFPDTFPLRNQPTYICFL</sequence>
<dbReference type="EMBL" id="JACAZI010000003">
    <property type="protein sequence ID" value="KAF7365627.1"/>
    <property type="molecule type" value="Genomic_DNA"/>
</dbReference>
<accession>A0A8H6YUS9</accession>
<proteinExistence type="predicted"/>
<dbReference type="OrthoDB" id="3025557at2759"/>
<reference evidence="1" key="1">
    <citation type="submission" date="2020-05" db="EMBL/GenBank/DDBJ databases">
        <title>Mycena genomes resolve the evolution of fungal bioluminescence.</title>
        <authorList>
            <person name="Tsai I.J."/>
        </authorList>
    </citation>
    <scope>NUCLEOTIDE SEQUENCE</scope>
    <source>
        <strain evidence="1">CCC161011</strain>
    </source>
</reference>
<dbReference type="Proteomes" id="UP000620124">
    <property type="component" value="Unassembled WGS sequence"/>
</dbReference>
<evidence type="ECO:0000313" key="1">
    <source>
        <dbReference type="EMBL" id="KAF7365627.1"/>
    </source>
</evidence>
<keyword evidence="2" id="KW-1185">Reference proteome</keyword>
<name>A0A8H6YUS9_9AGAR</name>
<evidence type="ECO:0000313" key="2">
    <source>
        <dbReference type="Proteomes" id="UP000620124"/>
    </source>
</evidence>
<gene>
    <name evidence="1" type="ORF">MVEN_00436300</name>
</gene>
<protein>
    <submittedName>
        <fullName evidence="1">Uncharacterized protein</fullName>
    </submittedName>
</protein>
<comment type="caution">
    <text evidence="1">The sequence shown here is derived from an EMBL/GenBank/DDBJ whole genome shotgun (WGS) entry which is preliminary data.</text>
</comment>
<dbReference type="AlphaFoldDB" id="A0A8H6YUS9"/>